<protein>
    <submittedName>
        <fullName evidence="1">Uncharacterized protein</fullName>
    </submittedName>
</protein>
<evidence type="ECO:0000313" key="1">
    <source>
        <dbReference type="EMBL" id="GFT62239.1"/>
    </source>
</evidence>
<sequence length="122" mass="14634">MTTCSSGLNYLWRIFLGINIFHHSTTFSQCDLAIPNYILTPFPVLRIPYQIMRSSRWALDETAKIPTTRHTSQCGAREYHFHSFRRQYFYTKYLRPHVACWIYLLATCGWHFYEIRICNTEK</sequence>
<reference evidence="1" key="1">
    <citation type="submission" date="2020-08" db="EMBL/GenBank/DDBJ databases">
        <title>Multicomponent nature underlies the extraordinary mechanical properties of spider dragline silk.</title>
        <authorList>
            <person name="Kono N."/>
            <person name="Nakamura H."/>
            <person name="Mori M."/>
            <person name="Yoshida Y."/>
            <person name="Ohtoshi R."/>
            <person name="Malay A.D."/>
            <person name="Moran D.A.P."/>
            <person name="Tomita M."/>
            <person name="Numata K."/>
            <person name="Arakawa K."/>
        </authorList>
    </citation>
    <scope>NUCLEOTIDE SEQUENCE</scope>
</reference>
<dbReference type="AlphaFoldDB" id="A0A8X6PBN8"/>
<dbReference type="EMBL" id="BMAW01019223">
    <property type="protein sequence ID" value="GFT62239.1"/>
    <property type="molecule type" value="Genomic_DNA"/>
</dbReference>
<evidence type="ECO:0000313" key="2">
    <source>
        <dbReference type="Proteomes" id="UP000887013"/>
    </source>
</evidence>
<keyword evidence="2" id="KW-1185">Reference proteome</keyword>
<gene>
    <name evidence="1" type="ORF">NPIL_454571</name>
</gene>
<comment type="caution">
    <text evidence="1">The sequence shown here is derived from an EMBL/GenBank/DDBJ whole genome shotgun (WGS) entry which is preliminary data.</text>
</comment>
<proteinExistence type="predicted"/>
<name>A0A8X6PBN8_NEPPI</name>
<organism evidence="1 2">
    <name type="scientific">Nephila pilipes</name>
    <name type="common">Giant wood spider</name>
    <name type="synonym">Nephila maculata</name>
    <dbReference type="NCBI Taxonomy" id="299642"/>
    <lineage>
        <taxon>Eukaryota</taxon>
        <taxon>Metazoa</taxon>
        <taxon>Ecdysozoa</taxon>
        <taxon>Arthropoda</taxon>
        <taxon>Chelicerata</taxon>
        <taxon>Arachnida</taxon>
        <taxon>Araneae</taxon>
        <taxon>Araneomorphae</taxon>
        <taxon>Entelegynae</taxon>
        <taxon>Araneoidea</taxon>
        <taxon>Nephilidae</taxon>
        <taxon>Nephila</taxon>
    </lineage>
</organism>
<accession>A0A8X6PBN8</accession>
<dbReference type="Proteomes" id="UP000887013">
    <property type="component" value="Unassembled WGS sequence"/>
</dbReference>